<name>A0ABV7VQY0_9GAMM</name>
<protein>
    <submittedName>
        <fullName evidence="1">Uncharacterized protein</fullName>
    </submittedName>
</protein>
<keyword evidence="2" id="KW-1185">Reference proteome</keyword>
<reference evidence="2" key="1">
    <citation type="journal article" date="2019" name="Int. J. Syst. Evol. Microbiol.">
        <title>The Global Catalogue of Microorganisms (GCM) 10K type strain sequencing project: providing services to taxonomists for standard genome sequencing and annotation.</title>
        <authorList>
            <consortium name="The Broad Institute Genomics Platform"/>
            <consortium name="The Broad Institute Genome Sequencing Center for Infectious Disease"/>
            <person name="Wu L."/>
            <person name="Ma J."/>
        </authorList>
    </citation>
    <scope>NUCLEOTIDE SEQUENCE [LARGE SCALE GENOMIC DNA]</scope>
    <source>
        <strain evidence="2">KCTC 42424</strain>
    </source>
</reference>
<dbReference type="RefSeq" id="WP_376865344.1">
    <property type="nucleotide sequence ID" value="NZ_JBHRYB010000005.1"/>
</dbReference>
<evidence type="ECO:0000313" key="2">
    <source>
        <dbReference type="Proteomes" id="UP001595722"/>
    </source>
</evidence>
<proteinExistence type="predicted"/>
<sequence length="51" mass="5713">MLNESPGSFYQRTIHTGNIGTLAFDYLHSYVDESLKLPGVSTLEGIDYNFT</sequence>
<comment type="caution">
    <text evidence="1">The sequence shown here is derived from an EMBL/GenBank/DDBJ whole genome shotgun (WGS) entry which is preliminary data.</text>
</comment>
<gene>
    <name evidence="1" type="ORF">ACFOMG_05720</name>
</gene>
<dbReference type="EMBL" id="JBHRYB010000005">
    <property type="protein sequence ID" value="MFC3679609.1"/>
    <property type="molecule type" value="Genomic_DNA"/>
</dbReference>
<evidence type="ECO:0000313" key="1">
    <source>
        <dbReference type="EMBL" id="MFC3679609.1"/>
    </source>
</evidence>
<dbReference type="Proteomes" id="UP001595722">
    <property type="component" value="Unassembled WGS sequence"/>
</dbReference>
<accession>A0ABV7VQY0</accession>
<organism evidence="1 2">
    <name type="scientific">Bacterioplanoides pacificum</name>
    <dbReference type="NCBI Taxonomy" id="1171596"/>
    <lineage>
        <taxon>Bacteria</taxon>
        <taxon>Pseudomonadati</taxon>
        <taxon>Pseudomonadota</taxon>
        <taxon>Gammaproteobacteria</taxon>
        <taxon>Oceanospirillales</taxon>
        <taxon>Oceanospirillaceae</taxon>
        <taxon>Bacterioplanoides</taxon>
    </lineage>
</organism>